<protein>
    <submittedName>
        <fullName evidence="1">Uncharacterized protein</fullName>
    </submittedName>
</protein>
<gene>
    <name evidence="1" type="ORF">JM946_07360</name>
</gene>
<proteinExistence type="predicted"/>
<dbReference type="Proteomes" id="UP000661077">
    <property type="component" value="Unassembled WGS sequence"/>
</dbReference>
<dbReference type="EMBL" id="JAEVLS010000001">
    <property type="protein sequence ID" value="MBM0104559.1"/>
    <property type="molecule type" value="Genomic_DNA"/>
</dbReference>
<keyword evidence="2" id="KW-1185">Reference proteome</keyword>
<dbReference type="RefSeq" id="WP_203166498.1">
    <property type="nucleotide sequence ID" value="NZ_JAEVLS010000001.1"/>
</dbReference>
<reference evidence="1 2" key="1">
    <citation type="journal article" date="2021" name="Int. J. Syst. Evol. Microbiol.">
        <title>Steroidobacter gossypii sp. nov., isolated from soil of cotton cropping field.</title>
        <authorList>
            <person name="Huang R."/>
            <person name="Yang S."/>
            <person name="Zhen C."/>
            <person name="Liu W."/>
        </authorList>
    </citation>
    <scope>NUCLEOTIDE SEQUENCE [LARGE SCALE GENOMIC DNA]</scope>
    <source>
        <strain evidence="1 2">S1-65</strain>
    </source>
</reference>
<accession>A0ABS1WUA5</accession>
<evidence type="ECO:0000313" key="1">
    <source>
        <dbReference type="EMBL" id="MBM0104559.1"/>
    </source>
</evidence>
<name>A0ABS1WUA5_9GAMM</name>
<sequence>MAPTAGLVCWKCGASLADLTLPLRRLEECRQCHAELHVCKLCEWYSLSVAKHCRETVAEEVKDKERANFCDYFKPRPDAYSTSNTAAATQAQAELDALFGRPKQADPTPQPSAADKARAELEALFGKKK</sequence>
<comment type="caution">
    <text evidence="1">The sequence shown here is derived from an EMBL/GenBank/DDBJ whole genome shotgun (WGS) entry which is preliminary data.</text>
</comment>
<evidence type="ECO:0000313" key="2">
    <source>
        <dbReference type="Proteomes" id="UP000661077"/>
    </source>
</evidence>
<organism evidence="1 2">
    <name type="scientific">Steroidobacter gossypii</name>
    <dbReference type="NCBI Taxonomy" id="2805490"/>
    <lineage>
        <taxon>Bacteria</taxon>
        <taxon>Pseudomonadati</taxon>
        <taxon>Pseudomonadota</taxon>
        <taxon>Gammaproteobacteria</taxon>
        <taxon>Steroidobacterales</taxon>
        <taxon>Steroidobacteraceae</taxon>
        <taxon>Steroidobacter</taxon>
    </lineage>
</organism>